<feature type="region of interest" description="Disordered" evidence="1">
    <location>
        <begin position="123"/>
        <end position="152"/>
    </location>
</feature>
<dbReference type="AlphaFoldDB" id="A0A8H5AZP4"/>
<feature type="compositionally biased region" description="Low complexity" evidence="1">
    <location>
        <begin position="85"/>
        <end position="99"/>
    </location>
</feature>
<feature type="compositionally biased region" description="Polar residues" evidence="1">
    <location>
        <begin position="123"/>
        <end position="133"/>
    </location>
</feature>
<evidence type="ECO:0000313" key="3">
    <source>
        <dbReference type="Proteomes" id="UP000567179"/>
    </source>
</evidence>
<protein>
    <submittedName>
        <fullName evidence="2">Uncharacterized protein</fullName>
    </submittedName>
</protein>
<dbReference type="EMBL" id="JAACJJ010000046">
    <property type="protein sequence ID" value="KAF5313937.1"/>
    <property type="molecule type" value="Genomic_DNA"/>
</dbReference>
<organism evidence="2 3">
    <name type="scientific">Psilocybe cf. subviscida</name>
    <dbReference type="NCBI Taxonomy" id="2480587"/>
    <lineage>
        <taxon>Eukaryota</taxon>
        <taxon>Fungi</taxon>
        <taxon>Dikarya</taxon>
        <taxon>Basidiomycota</taxon>
        <taxon>Agaricomycotina</taxon>
        <taxon>Agaricomycetes</taxon>
        <taxon>Agaricomycetidae</taxon>
        <taxon>Agaricales</taxon>
        <taxon>Agaricineae</taxon>
        <taxon>Strophariaceae</taxon>
        <taxon>Psilocybe</taxon>
    </lineage>
</organism>
<keyword evidence="3" id="KW-1185">Reference proteome</keyword>
<accession>A0A8H5AZP4</accession>
<evidence type="ECO:0000313" key="2">
    <source>
        <dbReference type="EMBL" id="KAF5313937.1"/>
    </source>
</evidence>
<feature type="region of interest" description="Disordered" evidence="1">
    <location>
        <begin position="85"/>
        <end position="106"/>
    </location>
</feature>
<sequence>MASTDATRPPMKRRKLVRTPSSPSVAPPPQNASPTSKPGRPCLGHKGVCASCHRGVYTTTAGSAIQCSVCSSTTCTVCSRTCTHSAASRPPTPFLTLSPTPSPSPTPSLRRFAVTLNMNLPTAADASNLTTPSTKRKKVSNEDVDAAGPGDSVKDPDFYGPGCGKVVCRKCCWEDIRNNTTTCFQCYGVFT</sequence>
<reference evidence="2 3" key="1">
    <citation type="journal article" date="2020" name="ISME J.">
        <title>Uncovering the hidden diversity of litter-decomposition mechanisms in mushroom-forming fungi.</title>
        <authorList>
            <person name="Floudas D."/>
            <person name="Bentzer J."/>
            <person name="Ahren D."/>
            <person name="Johansson T."/>
            <person name="Persson P."/>
            <person name="Tunlid A."/>
        </authorList>
    </citation>
    <scope>NUCLEOTIDE SEQUENCE [LARGE SCALE GENOMIC DNA]</scope>
    <source>
        <strain evidence="2 3">CBS 101986</strain>
    </source>
</reference>
<comment type="caution">
    <text evidence="2">The sequence shown here is derived from an EMBL/GenBank/DDBJ whole genome shotgun (WGS) entry which is preliminary data.</text>
</comment>
<gene>
    <name evidence="2" type="ORF">D9619_013107</name>
</gene>
<name>A0A8H5AZP4_9AGAR</name>
<proteinExistence type="predicted"/>
<dbReference type="OrthoDB" id="3240925at2759"/>
<dbReference type="Proteomes" id="UP000567179">
    <property type="component" value="Unassembled WGS sequence"/>
</dbReference>
<evidence type="ECO:0000256" key="1">
    <source>
        <dbReference type="SAM" id="MobiDB-lite"/>
    </source>
</evidence>
<feature type="region of interest" description="Disordered" evidence="1">
    <location>
        <begin position="1"/>
        <end position="40"/>
    </location>
</feature>